<dbReference type="GO" id="GO:0031418">
    <property type="term" value="F:L-ascorbic acid binding"/>
    <property type="evidence" value="ECO:0007669"/>
    <property type="project" value="InterPro"/>
</dbReference>
<evidence type="ECO:0000313" key="7">
    <source>
        <dbReference type="EMBL" id="AIX19910.1"/>
    </source>
</evidence>
<proteinExistence type="predicted"/>
<evidence type="ECO:0000259" key="6">
    <source>
        <dbReference type="PROSITE" id="PS51471"/>
    </source>
</evidence>
<dbReference type="PANTHER" id="PTHR10869">
    <property type="entry name" value="PROLYL 4-HYDROXYLASE ALPHA SUBUNIT"/>
    <property type="match status" value="1"/>
</dbReference>
<protein>
    <submittedName>
        <fullName evidence="7">PiuC</fullName>
    </submittedName>
</protein>
<dbReference type="Proteomes" id="UP000185323">
    <property type="component" value="Segment"/>
</dbReference>
<dbReference type="KEGG" id="vg:24171869"/>
<organism evidence="7 8">
    <name type="scientific">Synechococcus phage ACG-2014f_Syn7803C7</name>
    <dbReference type="NCBI Taxonomy" id="2790345"/>
    <lineage>
        <taxon>Viruses</taxon>
        <taxon>Duplodnaviria</taxon>
        <taxon>Heunggongvirae</taxon>
        <taxon>Uroviricota</taxon>
        <taxon>Caudoviricetes</taxon>
        <taxon>Pantevenvirales</taxon>
        <taxon>Kyanoviridae</taxon>
        <taxon>Atlauavirus</taxon>
        <taxon>Atlauavirus acg2014f</taxon>
    </lineage>
</organism>
<evidence type="ECO:0000256" key="2">
    <source>
        <dbReference type="ARBA" id="ARBA00022723"/>
    </source>
</evidence>
<evidence type="ECO:0000256" key="3">
    <source>
        <dbReference type="ARBA" id="ARBA00022964"/>
    </source>
</evidence>
<keyword evidence="3" id="KW-0223">Dioxygenase</keyword>
<evidence type="ECO:0000313" key="8">
    <source>
        <dbReference type="Proteomes" id="UP000185323"/>
    </source>
</evidence>
<dbReference type="SMART" id="SM00702">
    <property type="entry name" value="P4Hc"/>
    <property type="match status" value="1"/>
</dbReference>
<keyword evidence="2" id="KW-0479">Metal-binding</keyword>
<dbReference type="InterPro" id="IPR045054">
    <property type="entry name" value="P4HA-like"/>
</dbReference>
<dbReference type="InterPro" id="IPR005123">
    <property type="entry name" value="Oxoglu/Fe-dep_dioxygenase_dom"/>
</dbReference>
<dbReference type="EMBL" id="KJ019052">
    <property type="protein sequence ID" value="AIX19910.1"/>
    <property type="molecule type" value="Genomic_DNA"/>
</dbReference>
<keyword evidence="4" id="KW-0560">Oxidoreductase</keyword>
<dbReference type="InterPro" id="IPR044862">
    <property type="entry name" value="Pro_4_hyd_alph_FE2OG_OXY"/>
</dbReference>
<dbReference type="InterPro" id="IPR006620">
    <property type="entry name" value="Pro_4_hyd_alph"/>
</dbReference>
<comment type="cofactor">
    <cofactor evidence="1">
        <name>L-ascorbate</name>
        <dbReference type="ChEBI" id="CHEBI:38290"/>
    </cofactor>
</comment>
<reference evidence="7 8" key="1">
    <citation type="submission" date="2013-12" db="EMBL/GenBank/DDBJ databases">
        <title>Ecological redundancy of diverse viral populations within a natural community.</title>
        <authorList>
            <person name="Gregory A.C."/>
            <person name="LaButti K."/>
            <person name="Copeland A."/>
            <person name="Woyke T."/>
            <person name="Sullivan M.B."/>
        </authorList>
    </citation>
    <scope>NUCLEOTIDE SEQUENCE [LARGE SCALE GENOMIC DNA]</scope>
    <source>
        <strain evidence="7">Syn7803C7</strain>
    </source>
</reference>
<dbReference type="PANTHER" id="PTHR10869:SF246">
    <property type="entry name" value="TRANSMEMBRANE PROLYL 4-HYDROXYLASE"/>
    <property type="match status" value="1"/>
</dbReference>
<dbReference type="GO" id="GO:0004656">
    <property type="term" value="F:procollagen-proline 4-dioxygenase activity"/>
    <property type="evidence" value="ECO:0007669"/>
    <property type="project" value="TreeGrafter"/>
</dbReference>
<evidence type="ECO:0000256" key="1">
    <source>
        <dbReference type="ARBA" id="ARBA00001961"/>
    </source>
</evidence>
<evidence type="ECO:0000256" key="5">
    <source>
        <dbReference type="ARBA" id="ARBA00023004"/>
    </source>
</evidence>
<feature type="domain" description="Fe2OG dioxygenase" evidence="6">
    <location>
        <begin position="99"/>
        <end position="192"/>
    </location>
</feature>
<name>A0A0E3F3Q1_9CAUD</name>
<gene>
    <name evidence="7" type="ORF">Syn7803C7_19</name>
</gene>
<accession>A0A0E3F3Q1</accession>
<dbReference type="PROSITE" id="PS51471">
    <property type="entry name" value="FE2OG_OXY"/>
    <property type="match status" value="1"/>
</dbReference>
<evidence type="ECO:0000256" key="4">
    <source>
        <dbReference type="ARBA" id="ARBA00023002"/>
    </source>
</evidence>
<dbReference type="Gene3D" id="2.60.120.620">
    <property type="entry name" value="q2cbj1_9rhob like domain"/>
    <property type="match status" value="1"/>
</dbReference>
<dbReference type="Pfam" id="PF13640">
    <property type="entry name" value="2OG-FeII_Oxy_3"/>
    <property type="match status" value="1"/>
</dbReference>
<keyword evidence="8" id="KW-1185">Reference proteome</keyword>
<sequence>MNELIQTIDCITQTEINTIKEYVQDDWWQPTTIFGMSGCEINTDVRSNDRISLHDDSIAAQIIHTGMNKALLEYRTQLYNVDPYFNNYPVPGSYRTNCHREGIQLLRYKEGQHYNWHHDTAAERAVNEYHRTISIVLYLSDDFEGGRTVFPHRAYKPKAGQALIFPSNWCFPHKCEPITKGVKLASVSWYYSHYNYD</sequence>
<dbReference type="GO" id="GO:0005506">
    <property type="term" value="F:iron ion binding"/>
    <property type="evidence" value="ECO:0007669"/>
    <property type="project" value="InterPro"/>
</dbReference>
<keyword evidence="5" id="KW-0408">Iron</keyword>